<keyword evidence="4" id="KW-1133">Transmembrane helix</keyword>
<keyword evidence="2" id="KW-0677">Repeat</keyword>
<feature type="domain" description="Protein kinase" evidence="5">
    <location>
        <begin position="1"/>
        <end position="165"/>
    </location>
</feature>
<feature type="transmembrane region" description="Helical" evidence="4">
    <location>
        <begin position="54"/>
        <end position="77"/>
    </location>
</feature>
<dbReference type="PROSITE" id="PS00108">
    <property type="entry name" value="PROTEIN_KINASE_ST"/>
    <property type="match status" value="1"/>
</dbReference>
<dbReference type="InterPro" id="IPR000719">
    <property type="entry name" value="Prot_kinase_dom"/>
</dbReference>
<evidence type="ECO:0000256" key="2">
    <source>
        <dbReference type="ARBA" id="ARBA00022737"/>
    </source>
</evidence>
<keyword evidence="1" id="KW-0433">Leucine-rich repeat</keyword>
<dbReference type="PaxDb" id="4097-A0A1S4C454"/>
<evidence type="ECO:0000313" key="6">
    <source>
        <dbReference type="RefSeq" id="XP_016495915.1"/>
    </source>
</evidence>
<dbReference type="AlphaFoldDB" id="A0A1S4C454"/>
<dbReference type="InterPro" id="IPR054722">
    <property type="entry name" value="PolX-like_BBD"/>
</dbReference>
<dbReference type="SUPFAM" id="SSF56112">
    <property type="entry name" value="Protein kinase-like (PK-like)"/>
    <property type="match status" value="1"/>
</dbReference>
<dbReference type="InterPro" id="IPR008271">
    <property type="entry name" value="Ser/Thr_kinase_AS"/>
</dbReference>
<evidence type="ECO:0000259" key="5">
    <source>
        <dbReference type="PROSITE" id="PS50011"/>
    </source>
</evidence>
<gene>
    <name evidence="6" type="primary">LOC107814925</name>
</gene>
<dbReference type="RefSeq" id="XP_016495915.1">
    <property type="nucleotide sequence ID" value="XM_016640429.1"/>
</dbReference>
<dbReference type="OrthoDB" id="1283342at2759"/>
<reference evidence="6" key="1">
    <citation type="submission" date="2025-08" db="UniProtKB">
        <authorList>
            <consortium name="RefSeq"/>
        </authorList>
    </citation>
    <scope>IDENTIFICATION</scope>
</reference>
<name>A0A1S4C454_TOBAC</name>
<dbReference type="InterPro" id="IPR011009">
    <property type="entry name" value="Kinase-like_dom_sf"/>
</dbReference>
<keyword evidence="4" id="KW-0812">Transmembrane</keyword>
<feature type="transmembrane region" description="Helical" evidence="4">
    <location>
        <begin position="97"/>
        <end position="119"/>
    </location>
</feature>
<dbReference type="Pfam" id="PF07714">
    <property type="entry name" value="PK_Tyr_Ser-Thr"/>
    <property type="match status" value="1"/>
</dbReference>
<protein>
    <recommendedName>
        <fullName evidence="5">Protein kinase domain-containing protein</fullName>
    </recommendedName>
</protein>
<dbReference type="KEGG" id="nta:107814925"/>
<keyword evidence="3" id="KW-0325">Glycoprotein</keyword>
<evidence type="ECO:0000256" key="1">
    <source>
        <dbReference type="ARBA" id="ARBA00022614"/>
    </source>
</evidence>
<dbReference type="Pfam" id="PF22936">
    <property type="entry name" value="Pol_BBD"/>
    <property type="match status" value="1"/>
</dbReference>
<dbReference type="InterPro" id="IPR001245">
    <property type="entry name" value="Ser-Thr/Tyr_kinase_cat_dom"/>
</dbReference>
<sequence>MHHDCTPPIFHRDVKSNNILLDSEFKAKIAEFGLDKLLDKKEELHTMSDVPGSFGYIVLDMLSLSLLSFGKIVEFGLAKLFDKKDELHTMSIVAGSFGYIAPIVALVAIIAPYLALVLVEVNMSKMVCLNGNNYIIGRNNIVRDDLLFTYDENVINLVFHETSWIVDSGAILHVTPRKNFFSSYTPVNSGVLKMGNASEVKVFGVGTVCLKTNNSSMLVLQDVKHAPDFPFNLISAGRLNDEGYHNALFNGQWKPTKGSLVVAR</sequence>
<dbReference type="InterPro" id="IPR050647">
    <property type="entry name" value="Plant_LRR-RLKs"/>
</dbReference>
<evidence type="ECO:0000256" key="4">
    <source>
        <dbReference type="SAM" id="Phobius"/>
    </source>
</evidence>
<dbReference type="GO" id="GO:0005524">
    <property type="term" value="F:ATP binding"/>
    <property type="evidence" value="ECO:0007669"/>
    <property type="project" value="InterPro"/>
</dbReference>
<dbReference type="Gene3D" id="1.10.510.10">
    <property type="entry name" value="Transferase(Phosphotransferase) domain 1"/>
    <property type="match status" value="1"/>
</dbReference>
<keyword evidence="4" id="KW-0472">Membrane</keyword>
<organism evidence="6">
    <name type="scientific">Nicotiana tabacum</name>
    <name type="common">Common tobacco</name>
    <dbReference type="NCBI Taxonomy" id="4097"/>
    <lineage>
        <taxon>Eukaryota</taxon>
        <taxon>Viridiplantae</taxon>
        <taxon>Streptophyta</taxon>
        <taxon>Embryophyta</taxon>
        <taxon>Tracheophyta</taxon>
        <taxon>Spermatophyta</taxon>
        <taxon>Magnoliopsida</taxon>
        <taxon>eudicotyledons</taxon>
        <taxon>Gunneridae</taxon>
        <taxon>Pentapetalae</taxon>
        <taxon>asterids</taxon>
        <taxon>lamiids</taxon>
        <taxon>Solanales</taxon>
        <taxon>Solanaceae</taxon>
        <taxon>Nicotianoideae</taxon>
        <taxon>Nicotianeae</taxon>
        <taxon>Nicotiana</taxon>
    </lineage>
</organism>
<proteinExistence type="predicted"/>
<evidence type="ECO:0000256" key="3">
    <source>
        <dbReference type="ARBA" id="ARBA00023180"/>
    </source>
</evidence>
<dbReference type="PANTHER" id="PTHR48056:SF29">
    <property type="entry name" value="RECEPTOR-LIKE PROTEIN KINASE HSL1"/>
    <property type="match status" value="1"/>
</dbReference>
<dbReference type="PROSITE" id="PS50011">
    <property type="entry name" value="PROTEIN_KINASE_DOM"/>
    <property type="match status" value="1"/>
</dbReference>
<accession>A0A1S4C454</accession>
<dbReference type="GO" id="GO:0004672">
    <property type="term" value="F:protein kinase activity"/>
    <property type="evidence" value="ECO:0007669"/>
    <property type="project" value="InterPro"/>
</dbReference>
<dbReference type="PANTHER" id="PTHR48056">
    <property type="entry name" value="LRR RECEPTOR-LIKE SERINE/THREONINE-PROTEIN KINASE-RELATED"/>
    <property type="match status" value="1"/>
</dbReference>